<dbReference type="InterPro" id="IPR001647">
    <property type="entry name" value="HTH_TetR"/>
</dbReference>
<dbReference type="Gene3D" id="1.10.10.60">
    <property type="entry name" value="Homeodomain-like"/>
    <property type="match status" value="1"/>
</dbReference>
<evidence type="ECO:0000313" key="5">
    <source>
        <dbReference type="Proteomes" id="UP000317573"/>
    </source>
</evidence>
<dbReference type="GO" id="GO:0000976">
    <property type="term" value="F:transcription cis-regulatory region binding"/>
    <property type="evidence" value="ECO:0007669"/>
    <property type="project" value="TreeGrafter"/>
</dbReference>
<dbReference type="InterPro" id="IPR023772">
    <property type="entry name" value="DNA-bd_HTH_TetR-type_CS"/>
</dbReference>
<dbReference type="Pfam" id="PF17932">
    <property type="entry name" value="TetR_C_24"/>
    <property type="match status" value="1"/>
</dbReference>
<dbReference type="Proteomes" id="UP000317573">
    <property type="component" value="Unassembled WGS sequence"/>
</dbReference>
<name>A0A562E333_RHORH</name>
<reference evidence="4 5" key="1">
    <citation type="submission" date="2019-07" db="EMBL/GenBank/DDBJ databases">
        <title>Genome sequencing of lignin-degrading bacterial isolates.</title>
        <authorList>
            <person name="Gladden J."/>
        </authorList>
    </citation>
    <scope>NUCLEOTIDE SEQUENCE [LARGE SCALE GENOMIC DNA]</scope>
    <source>
        <strain evidence="4 5">J45</strain>
    </source>
</reference>
<evidence type="ECO:0000259" key="3">
    <source>
        <dbReference type="PROSITE" id="PS50977"/>
    </source>
</evidence>
<dbReference type="GO" id="GO:0003700">
    <property type="term" value="F:DNA-binding transcription factor activity"/>
    <property type="evidence" value="ECO:0007669"/>
    <property type="project" value="TreeGrafter"/>
</dbReference>
<dbReference type="InterPro" id="IPR041490">
    <property type="entry name" value="KstR2_TetR_C"/>
</dbReference>
<dbReference type="Gene3D" id="1.10.357.10">
    <property type="entry name" value="Tetracycline Repressor, domain 2"/>
    <property type="match status" value="1"/>
</dbReference>
<dbReference type="Pfam" id="PF00440">
    <property type="entry name" value="TetR_N"/>
    <property type="match status" value="1"/>
</dbReference>
<accession>A0A562E333</accession>
<dbReference type="PANTHER" id="PTHR30055">
    <property type="entry name" value="HTH-TYPE TRANSCRIPTIONAL REGULATOR RUTR"/>
    <property type="match status" value="1"/>
</dbReference>
<dbReference type="AlphaFoldDB" id="A0A562E333"/>
<dbReference type="EMBL" id="VLJT01000025">
    <property type="protein sequence ID" value="TWH16260.1"/>
    <property type="molecule type" value="Genomic_DNA"/>
</dbReference>
<dbReference type="PRINTS" id="PR00455">
    <property type="entry name" value="HTHTETR"/>
</dbReference>
<feature type="DNA-binding region" description="H-T-H motif" evidence="2">
    <location>
        <begin position="24"/>
        <end position="43"/>
    </location>
</feature>
<dbReference type="PROSITE" id="PS01081">
    <property type="entry name" value="HTH_TETR_1"/>
    <property type="match status" value="1"/>
</dbReference>
<dbReference type="SUPFAM" id="SSF46689">
    <property type="entry name" value="Homeodomain-like"/>
    <property type="match status" value="1"/>
</dbReference>
<keyword evidence="1 2" id="KW-0238">DNA-binding</keyword>
<gene>
    <name evidence="4" type="ORF">L618_002700000390</name>
</gene>
<dbReference type="PROSITE" id="PS50977">
    <property type="entry name" value="HTH_TETR_2"/>
    <property type="match status" value="1"/>
</dbReference>
<protein>
    <submittedName>
        <fullName evidence="4">TetR family transcriptional regulator</fullName>
    </submittedName>
</protein>
<dbReference type="InterPro" id="IPR009057">
    <property type="entry name" value="Homeodomain-like_sf"/>
</dbReference>
<dbReference type="RefSeq" id="WP_145692109.1">
    <property type="nucleotide sequence ID" value="NZ_VLJT01000025.1"/>
</dbReference>
<dbReference type="PANTHER" id="PTHR30055:SF237">
    <property type="entry name" value="TRANSCRIPTIONAL REPRESSOR MCE3R"/>
    <property type="match status" value="1"/>
</dbReference>
<proteinExistence type="predicted"/>
<evidence type="ECO:0000313" key="4">
    <source>
        <dbReference type="EMBL" id="TWH16260.1"/>
    </source>
</evidence>
<organism evidence="4 5">
    <name type="scientific">Rhodococcus rhodochrous J45</name>
    <dbReference type="NCBI Taxonomy" id="935266"/>
    <lineage>
        <taxon>Bacteria</taxon>
        <taxon>Bacillati</taxon>
        <taxon>Actinomycetota</taxon>
        <taxon>Actinomycetes</taxon>
        <taxon>Mycobacteriales</taxon>
        <taxon>Nocardiaceae</taxon>
        <taxon>Rhodococcus</taxon>
    </lineage>
</organism>
<feature type="domain" description="HTH tetR-type" evidence="3">
    <location>
        <begin position="1"/>
        <end position="61"/>
    </location>
</feature>
<sequence length="183" mass="20676">MDRSRKILDIAAELFYQKGFHGTSVDELGARAGLTGPAIYRHFSGKDEILATLFDEAMDELIRAAEPVEEDADVDLERLVRHHVEFAIRHRHLVNVTQREDRSLVDPWRRKVNRRRKLYVGCWETAVARCLPTATSAEVAVATQTCLGTIFSIAYWPTKVSRTPGLADLIVRLTNEGLDAFRG</sequence>
<comment type="caution">
    <text evidence="4">The sequence shown here is derived from an EMBL/GenBank/DDBJ whole genome shotgun (WGS) entry which is preliminary data.</text>
</comment>
<dbReference type="InterPro" id="IPR050109">
    <property type="entry name" value="HTH-type_TetR-like_transc_reg"/>
</dbReference>
<evidence type="ECO:0000256" key="1">
    <source>
        <dbReference type="ARBA" id="ARBA00023125"/>
    </source>
</evidence>
<evidence type="ECO:0000256" key="2">
    <source>
        <dbReference type="PROSITE-ProRule" id="PRU00335"/>
    </source>
</evidence>